<accession>A0A1I4EDU9</accession>
<protein>
    <submittedName>
        <fullName evidence="1">Lipid A 3-O-deacylase (PagL)</fullName>
    </submittedName>
</protein>
<dbReference type="Pfam" id="PF09411">
    <property type="entry name" value="PagL"/>
    <property type="match status" value="1"/>
</dbReference>
<dbReference type="Proteomes" id="UP000199550">
    <property type="component" value="Unassembled WGS sequence"/>
</dbReference>
<dbReference type="AlphaFoldDB" id="A0A1I4EDU9"/>
<dbReference type="EMBL" id="FOTF01000006">
    <property type="protein sequence ID" value="SFL03958.1"/>
    <property type="molecule type" value="Genomic_DNA"/>
</dbReference>
<dbReference type="RefSeq" id="WP_090187718.1">
    <property type="nucleotide sequence ID" value="NZ_CP072991.1"/>
</dbReference>
<dbReference type="InterPro" id="IPR018550">
    <property type="entry name" value="Lipid-A_deacylase-rel"/>
</dbReference>
<name>A0A1I4EDU9_9RHOB</name>
<sequence>MDGALAAFFIITSLTDMALNDCPTGCLATTDAPARLSFQLGDVRFDEDRIGKEFYVGYDAGQKHGPFQTTIGASVTEDGAGWIGAGGKWTSTDIWSGPFFLESTLMPGIYFQSDGPDLGGSLQFRSSIGVGFAFEGGATVTVAYDHRSNADTDVTNPGLEVLSIRYAMPL</sequence>
<evidence type="ECO:0000313" key="2">
    <source>
        <dbReference type="Proteomes" id="UP000199550"/>
    </source>
</evidence>
<evidence type="ECO:0000313" key="1">
    <source>
        <dbReference type="EMBL" id="SFL03958.1"/>
    </source>
</evidence>
<dbReference type="Gene3D" id="2.40.160.20">
    <property type="match status" value="1"/>
</dbReference>
<organism evidence="1 2">
    <name type="scientific">Loktanella salsilacus</name>
    <dbReference type="NCBI Taxonomy" id="195913"/>
    <lineage>
        <taxon>Bacteria</taxon>
        <taxon>Pseudomonadati</taxon>
        <taxon>Pseudomonadota</taxon>
        <taxon>Alphaproteobacteria</taxon>
        <taxon>Rhodobacterales</taxon>
        <taxon>Roseobacteraceae</taxon>
        <taxon>Loktanella</taxon>
    </lineage>
</organism>
<dbReference type="OrthoDB" id="6199047at2"/>
<gene>
    <name evidence="1" type="ORF">SAMN04488004_106219</name>
</gene>
<keyword evidence="2" id="KW-1185">Reference proteome</keyword>
<proteinExistence type="predicted"/>
<reference evidence="1 2" key="1">
    <citation type="submission" date="2016-10" db="EMBL/GenBank/DDBJ databases">
        <authorList>
            <person name="de Groot N.N."/>
        </authorList>
    </citation>
    <scope>NUCLEOTIDE SEQUENCE [LARGE SCALE GENOMIC DNA]</scope>
    <source>
        <strain evidence="1 2">DSM 16199</strain>
    </source>
</reference>
<dbReference type="STRING" id="195913.SAMN04488004_106219"/>